<evidence type="ECO:0000259" key="4">
    <source>
        <dbReference type="PROSITE" id="PS51767"/>
    </source>
</evidence>
<name>A0A0D1ZDA3_EXOME</name>
<dbReference type="OrthoDB" id="4074350at2759"/>
<dbReference type="GeneID" id="27321790"/>
<dbReference type="PROSITE" id="PS51767">
    <property type="entry name" value="PEPTIDASE_A1"/>
    <property type="match status" value="1"/>
</dbReference>
<gene>
    <name evidence="5" type="ORF">PV10_03945</name>
</gene>
<keyword evidence="2" id="KW-0812">Transmembrane</keyword>
<evidence type="ECO:0000313" key="5">
    <source>
        <dbReference type="EMBL" id="KIV92672.1"/>
    </source>
</evidence>
<dbReference type="InterPro" id="IPR021109">
    <property type="entry name" value="Peptidase_aspartic_dom_sf"/>
</dbReference>
<evidence type="ECO:0000256" key="2">
    <source>
        <dbReference type="SAM" id="Phobius"/>
    </source>
</evidence>
<dbReference type="Gene3D" id="2.40.70.10">
    <property type="entry name" value="Acid Proteases"/>
    <property type="match status" value="1"/>
</dbReference>
<feature type="signal peptide" evidence="3">
    <location>
        <begin position="1"/>
        <end position="17"/>
    </location>
</feature>
<keyword evidence="2" id="KW-1133">Transmembrane helix</keyword>
<keyword evidence="6" id="KW-1185">Reference proteome</keyword>
<dbReference type="HOGENOM" id="CLU_390306_0_0_1"/>
<protein>
    <recommendedName>
        <fullName evidence="4">Peptidase A1 domain-containing protein</fullName>
    </recommendedName>
</protein>
<dbReference type="VEuPathDB" id="FungiDB:PV10_03945"/>
<dbReference type="AlphaFoldDB" id="A0A0D1ZDA3"/>
<dbReference type="SUPFAM" id="SSF50630">
    <property type="entry name" value="Acid proteases"/>
    <property type="match status" value="1"/>
</dbReference>
<proteinExistence type="predicted"/>
<accession>A0A0D1ZDA3</accession>
<feature type="region of interest" description="Disordered" evidence="1">
    <location>
        <begin position="626"/>
        <end position="667"/>
    </location>
</feature>
<evidence type="ECO:0000313" key="6">
    <source>
        <dbReference type="Proteomes" id="UP000054302"/>
    </source>
</evidence>
<sequence length="667" mass="72754">MATSALATLILLSLASAQNQCHHTPIYLDFHDRRVDSDRSFQYGLFAGVGTPSQNLSQWPSVSHNEMTIAGPDYCTDSPFEDCINRAHGIYDPLASDDHRPHDSYQSLDNALEITNATVINQTTDTYNLFVHYYDPSPPTVTHVPDVPITVLSNYTSDQSPWFGPAGLFALGPSSTILSRLLDLDLIATRSYGLYMGTYYEPVNGLINGSLTLGGWDSGRFEGQPFSHQISDPNPDFDNSPLRVTISRMTLTDSNGDEAQLLQQSQSLDAYLTTSQHEINLPESILDRFVQETNADDSGNVYSLPQDFNSTLTISFSSGLNLTFESEWLRNVSNNSPISTTVSGNRTTSDSESSSLAFLGSAFFTHVYLMVNYDAPTPTFYLASALPHAPYVMTTPFCTDTVPTPAPPTDISSFAANGIAGAVIGGVIGGIGLTFFIWWLARICMQRQSWRAHHRESIKGKGVQGGNVPISAFPSSPKSFHSSTTVGDNVVDNEMQIDERTRDDSNEMQSFAALNFNNGFPSGYSDVPPSSMQSFAPNHAQYQGRTDSPGSVLSEGYARLGTEVKPNVVQVQAHHHSAKPWTAIVHDANHSAGCMTPVTPLTTEPYFHSSSSNPHAVPASRHNVNIDDLVSPISPPGRPMADTTFYQTPHSPHVDTEFAPPPRSENR</sequence>
<evidence type="ECO:0000256" key="1">
    <source>
        <dbReference type="SAM" id="MobiDB-lite"/>
    </source>
</evidence>
<keyword evidence="3" id="KW-0732">Signal</keyword>
<reference evidence="5 6" key="1">
    <citation type="submission" date="2015-01" db="EMBL/GenBank/DDBJ databases">
        <title>The Genome Sequence of Exophiala mesophila CBS40295.</title>
        <authorList>
            <consortium name="The Broad Institute Genomics Platform"/>
            <person name="Cuomo C."/>
            <person name="de Hoog S."/>
            <person name="Gorbushina A."/>
            <person name="Stielow B."/>
            <person name="Teixiera M."/>
            <person name="Abouelleil A."/>
            <person name="Chapman S.B."/>
            <person name="Priest M."/>
            <person name="Young S.K."/>
            <person name="Wortman J."/>
            <person name="Nusbaum C."/>
            <person name="Birren B."/>
        </authorList>
    </citation>
    <scope>NUCLEOTIDE SEQUENCE [LARGE SCALE GENOMIC DNA]</scope>
    <source>
        <strain evidence="5 6">CBS 40295</strain>
    </source>
</reference>
<dbReference type="InterPro" id="IPR033121">
    <property type="entry name" value="PEPTIDASE_A1"/>
</dbReference>
<feature type="transmembrane region" description="Helical" evidence="2">
    <location>
        <begin position="419"/>
        <end position="441"/>
    </location>
</feature>
<keyword evidence="2" id="KW-0472">Membrane</keyword>
<evidence type="ECO:0000256" key="3">
    <source>
        <dbReference type="SAM" id="SignalP"/>
    </source>
</evidence>
<dbReference type="RefSeq" id="XP_016224246.1">
    <property type="nucleotide sequence ID" value="XM_016368458.1"/>
</dbReference>
<dbReference type="Proteomes" id="UP000054302">
    <property type="component" value="Unassembled WGS sequence"/>
</dbReference>
<dbReference type="EMBL" id="KN847522">
    <property type="protein sequence ID" value="KIV92672.1"/>
    <property type="molecule type" value="Genomic_DNA"/>
</dbReference>
<organism evidence="5 6">
    <name type="scientific">Exophiala mesophila</name>
    <name type="common">Black yeast-like fungus</name>
    <dbReference type="NCBI Taxonomy" id="212818"/>
    <lineage>
        <taxon>Eukaryota</taxon>
        <taxon>Fungi</taxon>
        <taxon>Dikarya</taxon>
        <taxon>Ascomycota</taxon>
        <taxon>Pezizomycotina</taxon>
        <taxon>Eurotiomycetes</taxon>
        <taxon>Chaetothyriomycetidae</taxon>
        <taxon>Chaetothyriales</taxon>
        <taxon>Herpotrichiellaceae</taxon>
        <taxon>Exophiala</taxon>
    </lineage>
</organism>
<feature type="domain" description="Peptidase A1" evidence="4">
    <location>
        <begin position="43"/>
        <end position="381"/>
    </location>
</feature>
<feature type="chain" id="PRO_5002237649" description="Peptidase A1 domain-containing protein" evidence="3">
    <location>
        <begin position="18"/>
        <end position="667"/>
    </location>
</feature>